<dbReference type="InterPro" id="IPR013137">
    <property type="entry name" value="Znf_TFIIB"/>
</dbReference>
<evidence type="ECO:0000313" key="4">
    <source>
        <dbReference type="Proteomes" id="UP000605805"/>
    </source>
</evidence>
<reference evidence="3" key="1">
    <citation type="journal article" date="2020" name="ISME J.">
        <title>Gammaproteobacteria mediating utilization of methyl-, sulfur- and petroleum organic compounds in deep ocean hydrothermal plumes.</title>
        <authorList>
            <person name="Zhou Z."/>
            <person name="Liu Y."/>
            <person name="Pan J."/>
            <person name="Cron B.R."/>
            <person name="Toner B.M."/>
            <person name="Anantharaman K."/>
            <person name="Breier J.A."/>
            <person name="Dick G.J."/>
            <person name="Li M."/>
        </authorList>
    </citation>
    <scope>NUCLEOTIDE SEQUENCE</scope>
    <source>
        <strain evidence="3">SZUA-1435</strain>
    </source>
</reference>
<evidence type="ECO:0000259" key="2">
    <source>
        <dbReference type="PROSITE" id="PS51134"/>
    </source>
</evidence>
<dbReference type="PROSITE" id="PS51134">
    <property type="entry name" value="ZF_TFIIB"/>
    <property type="match status" value="1"/>
</dbReference>
<keyword evidence="1" id="KW-0479">Metal-binding</keyword>
<dbReference type="EMBL" id="DQTV01000038">
    <property type="protein sequence ID" value="HIP56815.1"/>
    <property type="molecule type" value="Genomic_DNA"/>
</dbReference>
<gene>
    <name evidence="3" type="ORF">EYH02_01930</name>
</gene>
<proteinExistence type="predicted"/>
<comment type="caution">
    <text evidence="3">The sequence shown here is derived from an EMBL/GenBank/DDBJ whole genome shotgun (WGS) entry which is preliminary data.</text>
</comment>
<dbReference type="GO" id="GO:0008270">
    <property type="term" value="F:zinc ion binding"/>
    <property type="evidence" value="ECO:0007669"/>
    <property type="project" value="UniProtKB-KW"/>
</dbReference>
<accession>A0A833DUV1</accession>
<dbReference type="Proteomes" id="UP000605805">
    <property type="component" value="Unassembled WGS sequence"/>
</dbReference>
<keyword evidence="1" id="KW-0863">Zinc-finger</keyword>
<name>A0A833DUV1_9CREN</name>
<dbReference type="SUPFAM" id="SSF57783">
    <property type="entry name" value="Zinc beta-ribbon"/>
    <property type="match status" value="1"/>
</dbReference>
<dbReference type="Gene3D" id="1.10.472.170">
    <property type="match status" value="1"/>
</dbReference>
<dbReference type="Pfam" id="PF08271">
    <property type="entry name" value="Zn_Ribbon_TF"/>
    <property type="match status" value="1"/>
</dbReference>
<feature type="domain" description="TFIIB-type" evidence="2">
    <location>
        <begin position="1"/>
        <end position="30"/>
    </location>
</feature>
<organism evidence="3 4">
    <name type="scientific">Ignisphaera aggregans</name>
    <dbReference type="NCBI Taxonomy" id="334771"/>
    <lineage>
        <taxon>Archaea</taxon>
        <taxon>Thermoproteota</taxon>
        <taxon>Thermoprotei</taxon>
        <taxon>Desulfurococcales</taxon>
        <taxon>Desulfurococcaceae</taxon>
        <taxon>Ignisphaera</taxon>
    </lineage>
</organism>
<evidence type="ECO:0000313" key="3">
    <source>
        <dbReference type="EMBL" id="HIP56815.1"/>
    </source>
</evidence>
<protein>
    <submittedName>
        <fullName evidence="3">TFIIB-type zinc ribbon-containing protein</fullName>
    </submittedName>
</protein>
<keyword evidence="1" id="KW-0862">Zinc</keyword>
<sequence>MKCPICSSDTIVWDYYHGQVVCTNCGTVIDVVYIEYQYSVADNIGRGLPTVREGIARKKQREHSSRLRSQSREVKLYEVYARRARKDVIVNFEALKKRLYGEGKERIYIHKFEPKLREQINQDKELQQLLAIIDRDPLLASRTLRGKVAIALMLKYVLNNMEPDFDAISKFTSLSRTHVRRLYKQLHDRLHRIAMYIRGSCIRH</sequence>
<evidence type="ECO:0000256" key="1">
    <source>
        <dbReference type="PROSITE-ProRule" id="PRU00469"/>
    </source>
</evidence>
<dbReference type="AlphaFoldDB" id="A0A833DUV1"/>